<name>A0A4Z0G4A5_9ACTN</name>
<feature type="compositionally biased region" description="Low complexity" evidence="1">
    <location>
        <begin position="65"/>
        <end position="77"/>
    </location>
</feature>
<dbReference type="EMBL" id="SRID01000466">
    <property type="protein sequence ID" value="TGA89408.1"/>
    <property type="molecule type" value="Genomic_DNA"/>
</dbReference>
<feature type="compositionally biased region" description="Low complexity" evidence="1">
    <location>
        <begin position="150"/>
        <end position="170"/>
    </location>
</feature>
<keyword evidence="3" id="KW-1185">Reference proteome</keyword>
<feature type="compositionally biased region" description="Gly residues" evidence="1">
    <location>
        <begin position="126"/>
        <end position="149"/>
    </location>
</feature>
<protein>
    <submittedName>
        <fullName evidence="2">Uncharacterized protein</fullName>
    </submittedName>
</protein>
<sequence length="183" mass="17512">MRQPMPRRRRRTVHAPATANTEPDTARATLGAPWPVRAPGALCLLSLGAALLTGCGSGAGDSELAVGAAGPPNAAAPRQAVPPDGRVDLVPLPGAGDTHPSARPSNDPPTGSGPTGIPDPRSEAGPDGGDTGGVGGTPGTGRGGSGATGGATDAPGTSTPTPGTPDTPGTPSRPPDGTPPPST</sequence>
<dbReference type="Proteomes" id="UP000297948">
    <property type="component" value="Unassembled WGS sequence"/>
</dbReference>
<feature type="region of interest" description="Disordered" evidence="1">
    <location>
        <begin position="60"/>
        <end position="183"/>
    </location>
</feature>
<comment type="caution">
    <text evidence="2">The sequence shown here is derived from an EMBL/GenBank/DDBJ whole genome shotgun (WGS) entry which is preliminary data.</text>
</comment>
<accession>A0A4Z0G4A5</accession>
<reference evidence="2 3" key="1">
    <citation type="submission" date="2019-03" db="EMBL/GenBank/DDBJ databases">
        <authorList>
            <person name="Gonzalez-Pimentel J.L."/>
        </authorList>
    </citation>
    <scope>NUCLEOTIDE SEQUENCE [LARGE SCALE GENOMIC DNA]</scope>
    <source>
        <strain evidence="2 3">JCM 31289</strain>
    </source>
</reference>
<evidence type="ECO:0000256" key="1">
    <source>
        <dbReference type="SAM" id="MobiDB-lite"/>
    </source>
</evidence>
<gene>
    <name evidence="2" type="ORF">E4099_29255</name>
</gene>
<evidence type="ECO:0000313" key="3">
    <source>
        <dbReference type="Proteomes" id="UP000297948"/>
    </source>
</evidence>
<feature type="region of interest" description="Disordered" evidence="1">
    <location>
        <begin position="1"/>
        <end position="33"/>
    </location>
</feature>
<feature type="non-terminal residue" evidence="2">
    <location>
        <position position="183"/>
    </location>
</feature>
<feature type="compositionally biased region" description="Basic residues" evidence="1">
    <location>
        <begin position="1"/>
        <end position="13"/>
    </location>
</feature>
<feature type="compositionally biased region" description="Pro residues" evidence="1">
    <location>
        <begin position="171"/>
        <end position="183"/>
    </location>
</feature>
<dbReference type="AlphaFoldDB" id="A0A4Z0G4A5"/>
<organism evidence="2 3">
    <name type="scientific">Streptomyces palmae</name>
    <dbReference type="NCBI Taxonomy" id="1701085"/>
    <lineage>
        <taxon>Bacteria</taxon>
        <taxon>Bacillati</taxon>
        <taxon>Actinomycetota</taxon>
        <taxon>Actinomycetes</taxon>
        <taxon>Kitasatosporales</taxon>
        <taxon>Streptomycetaceae</taxon>
        <taxon>Streptomyces</taxon>
    </lineage>
</organism>
<proteinExistence type="predicted"/>
<evidence type="ECO:0000313" key="2">
    <source>
        <dbReference type="EMBL" id="TGA89408.1"/>
    </source>
</evidence>